<proteinExistence type="predicted"/>
<keyword evidence="6" id="KW-1185">Reference proteome</keyword>
<protein>
    <submittedName>
        <fullName evidence="5">Oidioi.mRNA.OKI2018_I69.XSR.g13448.t1.cds</fullName>
    </submittedName>
</protein>
<dbReference type="InterPro" id="IPR027377">
    <property type="entry name" value="ZAR1/RTP1-5-like_Znf-3CxxC"/>
</dbReference>
<dbReference type="EMBL" id="OU015569">
    <property type="protein sequence ID" value="CAG5094318.1"/>
    <property type="molecule type" value="Genomic_DNA"/>
</dbReference>
<accession>A0ABN7SC24</accession>
<keyword evidence="2" id="KW-0863">Zinc-finger</keyword>
<organism evidence="5 6">
    <name type="scientific">Oikopleura dioica</name>
    <name type="common">Tunicate</name>
    <dbReference type="NCBI Taxonomy" id="34765"/>
    <lineage>
        <taxon>Eukaryota</taxon>
        <taxon>Metazoa</taxon>
        <taxon>Chordata</taxon>
        <taxon>Tunicata</taxon>
        <taxon>Appendicularia</taxon>
        <taxon>Copelata</taxon>
        <taxon>Oikopleuridae</taxon>
        <taxon>Oikopleura</taxon>
    </lineage>
</organism>
<evidence type="ECO:0000313" key="6">
    <source>
        <dbReference type="Proteomes" id="UP001158576"/>
    </source>
</evidence>
<dbReference type="Proteomes" id="UP001158576">
    <property type="component" value="Chromosome XSR"/>
</dbReference>
<keyword evidence="3" id="KW-0862">Zinc</keyword>
<dbReference type="Pfam" id="PF17180">
    <property type="entry name" value="Zn_ribbon_3CxxC_2"/>
    <property type="match status" value="1"/>
</dbReference>
<reference evidence="5 6" key="1">
    <citation type="submission" date="2021-04" db="EMBL/GenBank/DDBJ databases">
        <authorList>
            <person name="Bliznina A."/>
        </authorList>
    </citation>
    <scope>NUCLEOTIDE SEQUENCE [LARGE SCALE GENOMIC DNA]</scope>
</reference>
<dbReference type="SMART" id="SM01328">
    <property type="entry name" value="zf-3CxxC"/>
    <property type="match status" value="1"/>
</dbReference>
<feature type="domain" description="3CxxC-type" evidence="4">
    <location>
        <begin position="99"/>
        <end position="169"/>
    </location>
</feature>
<evidence type="ECO:0000256" key="3">
    <source>
        <dbReference type="ARBA" id="ARBA00022833"/>
    </source>
</evidence>
<name>A0ABN7SC24_OIKDI</name>
<gene>
    <name evidence="5" type="ORF">OKIOD_LOCUS5006</name>
</gene>
<sequence length="197" mass="22795">MTLESRLFQEYPAKRETRKELNSSRSTIRRNNQGFTRSVAFSFNFVEETKLKARTGRTHDLCDVQNVYFAGGHHTPLRAAYIVNFTFIGYKKKRKYYGRLFGHFGCKKCANRWASAFSYARVWQKCKECFAKATPHNLIEHEIKEDNKNDPGKKRKPHRADLCGMCSSGTPCQAVRDQQLPDVIQALQRVTLVEPAR</sequence>
<dbReference type="InterPro" id="IPR033446">
    <property type="entry name" value="ZCCHC24_Znf-3CxxC"/>
</dbReference>
<evidence type="ECO:0000259" key="4">
    <source>
        <dbReference type="SMART" id="SM01328"/>
    </source>
</evidence>
<evidence type="ECO:0000256" key="2">
    <source>
        <dbReference type="ARBA" id="ARBA00022771"/>
    </source>
</evidence>
<evidence type="ECO:0000256" key="1">
    <source>
        <dbReference type="ARBA" id="ARBA00022723"/>
    </source>
</evidence>
<evidence type="ECO:0000313" key="5">
    <source>
        <dbReference type="EMBL" id="CAG5094318.1"/>
    </source>
</evidence>
<keyword evidence="1" id="KW-0479">Metal-binding</keyword>